<gene>
    <name evidence="3" type="ORF">J3D65DRAFT_172340</name>
</gene>
<feature type="chain" id="PRO_5046421572" evidence="2">
    <location>
        <begin position="29"/>
        <end position="260"/>
    </location>
</feature>
<evidence type="ECO:0000313" key="4">
    <source>
        <dbReference type="Proteomes" id="UP001360953"/>
    </source>
</evidence>
<organism evidence="3 4">
    <name type="scientific">Phyllosticta citribraziliensis</name>
    <dbReference type="NCBI Taxonomy" id="989973"/>
    <lineage>
        <taxon>Eukaryota</taxon>
        <taxon>Fungi</taxon>
        <taxon>Dikarya</taxon>
        <taxon>Ascomycota</taxon>
        <taxon>Pezizomycotina</taxon>
        <taxon>Dothideomycetes</taxon>
        <taxon>Dothideomycetes incertae sedis</taxon>
        <taxon>Botryosphaeriales</taxon>
        <taxon>Phyllostictaceae</taxon>
        <taxon>Phyllosticta</taxon>
    </lineage>
</organism>
<evidence type="ECO:0000256" key="2">
    <source>
        <dbReference type="SAM" id="SignalP"/>
    </source>
</evidence>
<feature type="signal peptide" evidence="2">
    <location>
        <begin position="1"/>
        <end position="28"/>
    </location>
</feature>
<dbReference type="EMBL" id="JBBPEH010000016">
    <property type="protein sequence ID" value="KAK7529598.1"/>
    <property type="molecule type" value="Genomic_DNA"/>
</dbReference>
<comment type="caution">
    <text evidence="3">The sequence shown here is derived from an EMBL/GenBank/DDBJ whole genome shotgun (WGS) entry which is preliminary data.</text>
</comment>
<feature type="region of interest" description="Disordered" evidence="1">
    <location>
        <begin position="195"/>
        <end position="227"/>
    </location>
</feature>
<feature type="compositionally biased region" description="Basic residues" evidence="1">
    <location>
        <begin position="197"/>
        <end position="227"/>
    </location>
</feature>
<reference evidence="3 4" key="1">
    <citation type="submission" date="2024-04" db="EMBL/GenBank/DDBJ databases">
        <title>Phyllosticta paracitricarpa is synonymous to the EU quarantine fungus P. citricarpa based on phylogenomic analyses.</title>
        <authorList>
            <consortium name="Lawrence Berkeley National Laboratory"/>
            <person name="Van ingen-buijs V.A."/>
            <person name="Van westerhoven A.C."/>
            <person name="Haridas S."/>
            <person name="Skiadas P."/>
            <person name="Martin F."/>
            <person name="Groenewald J.Z."/>
            <person name="Crous P.W."/>
            <person name="Seidl M.F."/>
        </authorList>
    </citation>
    <scope>NUCLEOTIDE SEQUENCE [LARGE SCALE GENOMIC DNA]</scope>
    <source>
        <strain evidence="3 4">CPC 17464</strain>
    </source>
</reference>
<dbReference type="RefSeq" id="XP_066650048.1">
    <property type="nucleotide sequence ID" value="XM_066794265.1"/>
</dbReference>
<proteinExistence type="predicted"/>
<dbReference type="GeneID" id="92027171"/>
<keyword evidence="4" id="KW-1185">Reference proteome</keyword>
<keyword evidence="2" id="KW-0732">Signal</keyword>
<evidence type="ECO:0000256" key="1">
    <source>
        <dbReference type="SAM" id="MobiDB-lite"/>
    </source>
</evidence>
<feature type="region of interest" description="Disordered" evidence="1">
    <location>
        <begin position="241"/>
        <end position="260"/>
    </location>
</feature>
<dbReference type="Proteomes" id="UP001360953">
    <property type="component" value="Unassembled WGS sequence"/>
</dbReference>
<name>A0ABR1L2Y2_9PEZI</name>
<sequence length="260" mass="28816">MPCWTASRHLLSCLACALLLSISISVIATALVLLGSCNQTRQGQISADAAILPNHGPFQHGQHLQSPRHSLSICFPPSRHPFALQPFASLTFQRSILSVRAHIGLLSLFYIRKCVSSTPPPLAVPSSLAPAWLLPSRTRTAATARPSGPPNMSPCLRAPRPFPSLRPALLFLWRRAPSPWPPAAPLAAAARLPSRLPTRHPTRPRLSPRLRPTRLRRFRRPRPTRPRRFLRLRLPLRAAPPRLPPASLLPRRLPSRSTAF</sequence>
<accession>A0ABR1L2Y2</accession>
<protein>
    <submittedName>
        <fullName evidence="3">Uncharacterized protein</fullName>
    </submittedName>
</protein>
<evidence type="ECO:0000313" key="3">
    <source>
        <dbReference type="EMBL" id="KAK7529598.1"/>
    </source>
</evidence>